<dbReference type="InterPro" id="IPR041525">
    <property type="entry name" value="N/Namide_PRibTrfase"/>
</dbReference>
<keyword evidence="13" id="KW-0328">Glycosyltransferase</keyword>
<dbReference type="SUPFAM" id="SSF51690">
    <property type="entry name" value="Nicotinate/Quinolinate PRTase C-terminal domain-like"/>
    <property type="match status" value="1"/>
</dbReference>
<accession>I4CAY6</accession>
<dbReference type="NCBIfam" id="NF006695">
    <property type="entry name" value="PRK09243.1-2"/>
    <property type="match status" value="1"/>
</dbReference>
<dbReference type="GO" id="GO:0034355">
    <property type="term" value="P:NAD+ biosynthetic process via the salvage pathway"/>
    <property type="evidence" value="ECO:0007669"/>
    <property type="project" value="TreeGrafter"/>
</dbReference>
<dbReference type="FunFam" id="3.20.20.70:FF:000076">
    <property type="entry name" value="Nicotinate phosphoribosyltransferase"/>
    <property type="match status" value="1"/>
</dbReference>
<dbReference type="InterPro" id="IPR040727">
    <property type="entry name" value="NAPRTase_N"/>
</dbReference>
<evidence type="ECO:0000256" key="8">
    <source>
        <dbReference type="ARBA" id="ARBA00048668"/>
    </source>
</evidence>
<dbReference type="Proteomes" id="UP000006055">
    <property type="component" value="Chromosome"/>
</dbReference>
<dbReference type="eggNOG" id="COG1488">
    <property type="taxonomic scope" value="Bacteria"/>
</dbReference>
<evidence type="ECO:0000259" key="11">
    <source>
        <dbReference type="Pfam" id="PF17767"/>
    </source>
</evidence>
<evidence type="ECO:0000256" key="4">
    <source>
        <dbReference type="ARBA" id="ARBA00022553"/>
    </source>
</evidence>
<sequence>MKLVFRDPVSGRLLDNIEIVEADTGKKMGRLDAAHAIEAQRSKNYTMDTDLYELTMAAGYKVMKRSNQRACFDLYYRQNPDDGAFCIFAGLESVIRYINNLAFYPDDIEYLRSLGLFPDEALEYLSNGLQFTGDVWAVPEGSVVFPNEPLIRVVAPIAEAQVLETTLLALVGHQTLIATKAARLCIASRGAPVVDFGTRRAHGVHAALYGARAAYIGGVVGTSNVKAGKMFGIPVRGTHAHSWVESFDTEIEAFEAFAKVFPDNSVLLVDTYDTLQGIANAIEVAERMRSEGRELKAIRIDSGDLAYYSKEARGMLDQAGFQGVQILASGDLDEWLIESLRDQGARVDVWCVGTRLITSYHTPALGVVYKLMAADSAGGPMQPKIKISQNPRKVTNPGLKKIIRFYNGNDRMIGDLLTSDDEPIPNGEYVRAHHPMYDYMKKVYKPPYKAQELMIPVFREGKQVYDPPSLEEIRKRAAKDIERLEPEYKRFSNPHIYKVSLSDSIYRMKKELLNYYQETLQ</sequence>
<feature type="domain" description="Nicotinate phosphoribosyltransferase C-terminal" evidence="12">
    <location>
        <begin position="400"/>
        <end position="509"/>
    </location>
</feature>
<dbReference type="CDD" id="cd01570">
    <property type="entry name" value="NAPRTase_A"/>
    <property type="match status" value="1"/>
</dbReference>
<dbReference type="PATRIC" id="fig|706587.4.peg.4634"/>
<dbReference type="GO" id="GO:0047280">
    <property type="term" value="F:nicotinamide phosphoribosyltransferase activity"/>
    <property type="evidence" value="ECO:0007669"/>
    <property type="project" value="UniProtKB-ARBA"/>
</dbReference>
<dbReference type="Pfam" id="PF04095">
    <property type="entry name" value="NAPRTase"/>
    <property type="match status" value="1"/>
</dbReference>
<keyword evidence="14" id="KW-1185">Reference proteome</keyword>
<dbReference type="Pfam" id="PF17956">
    <property type="entry name" value="NAPRTase_C"/>
    <property type="match status" value="1"/>
</dbReference>
<evidence type="ECO:0000256" key="5">
    <source>
        <dbReference type="ARBA" id="ARBA00022598"/>
    </source>
</evidence>
<comment type="similarity">
    <text evidence="2 9">Belongs to the NAPRTase family.</text>
</comment>
<dbReference type="NCBIfam" id="TIGR01513">
    <property type="entry name" value="NAPRTase_put"/>
    <property type="match status" value="1"/>
</dbReference>
<gene>
    <name evidence="13" type="ordered locus">Desti_4089</name>
</gene>
<comment type="catalytic activity">
    <reaction evidence="8 9">
        <text>5-phospho-alpha-D-ribose 1-diphosphate + nicotinate + ATP + H2O = nicotinate beta-D-ribonucleotide + ADP + phosphate + diphosphate</text>
        <dbReference type="Rhea" id="RHEA:36163"/>
        <dbReference type="ChEBI" id="CHEBI:15377"/>
        <dbReference type="ChEBI" id="CHEBI:30616"/>
        <dbReference type="ChEBI" id="CHEBI:32544"/>
        <dbReference type="ChEBI" id="CHEBI:33019"/>
        <dbReference type="ChEBI" id="CHEBI:43474"/>
        <dbReference type="ChEBI" id="CHEBI:57502"/>
        <dbReference type="ChEBI" id="CHEBI:58017"/>
        <dbReference type="ChEBI" id="CHEBI:456216"/>
        <dbReference type="EC" id="6.3.4.21"/>
    </reaction>
</comment>
<comment type="pathway">
    <text evidence="1 9">Cofactor biosynthesis; NAD(+) biosynthesis; nicotinate D-ribonucleotide from nicotinate: step 1/1.</text>
</comment>
<protein>
    <recommendedName>
        <fullName evidence="3 9">Nicotinate phosphoribosyltransferase</fullName>
        <ecNumber evidence="3 9">6.3.4.21</ecNumber>
    </recommendedName>
</protein>
<feature type="domain" description="Nicotinate/nicotinamide phosphoribosyltransferase" evidence="10">
    <location>
        <begin position="193"/>
        <end position="310"/>
    </location>
</feature>
<keyword evidence="7 9" id="KW-0808">Transferase</keyword>
<dbReference type="RefSeq" id="WP_014811852.1">
    <property type="nucleotide sequence ID" value="NC_018025.1"/>
</dbReference>
<dbReference type="InterPro" id="IPR041619">
    <property type="entry name" value="NAPRTase_C"/>
</dbReference>
<dbReference type="PANTHER" id="PTHR11098">
    <property type="entry name" value="NICOTINATE PHOSPHORIBOSYLTRANSFERASE"/>
    <property type="match status" value="1"/>
</dbReference>
<dbReference type="UniPathway" id="UPA00253">
    <property type="reaction ID" value="UER00457"/>
</dbReference>
<dbReference type="KEGG" id="dti:Desti_4089"/>
<evidence type="ECO:0000256" key="9">
    <source>
        <dbReference type="RuleBase" id="RU365100"/>
    </source>
</evidence>
<evidence type="ECO:0000313" key="14">
    <source>
        <dbReference type="Proteomes" id="UP000006055"/>
    </source>
</evidence>
<feature type="domain" description="Nicotinate phosphoribosyltransferase N-terminal" evidence="11">
    <location>
        <begin position="47"/>
        <end position="171"/>
    </location>
</feature>
<evidence type="ECO:0000256" key="6">
    <source>
        <dbReference type="ARBA" id="ARBA00022642"/>
    </source>
</evidence>
<dbReference type="PANTHER" id="PTHR11098:SF1">
    <property type="entry name" value="NICOTINATE PHOSPHORIBOSYLTRANSFERASE"/>
    <property type="match status" value="1"/>
</dbReference>
<evidence type="ECO:0000256" key="1">
    <source>
        <dbReference type="ARBA" id="ARBA00004952"/>
    </source>
</evidence>
<evidence type="ECO:0000259" key="10">
    <source>
        <dbReference type="Pfam" id="PF04095"/>
    </source>
</evidence>
<dbReference type="HOGENOM" id="CLU_025154_2_1_7"/>
<dbReference type="AlphaFoldDB" id="I4CAY6"/>
<keyword evidence="5 9" id="KW-0436">Ligase</keyword>
<organism evidence="13 14">
    <name type="scientific">Desulfomonile tiedjei (strain ATCC 49306 / DSM 6799 / DCB-1)</name>
    <dbReference type="NCBI Taxonomy" id="706587"/>
    <lineage>
        <taxon>Bacteria</taxon>
        <taxon>Pseudomonadati</taxon>
        <taxon>Thermodesulfobacteriota</taxon>
        <taxon>Desulfomonilia</taxon>
        <taxon>Desulfomonilales</taxon>
        <taxon>Desulfomonilaceae</taxon>
        <taxon>Desulfomonile</taxon>
    </lineage>
</organism>
<dbReference type="STRING" id="706587.Desti_4089"/>
<name>I4CAY6_DESTA</name>
<keyword evidence="4" id="KW-0597">Phosphoprotein</keyword>
<dbReference type="PIRSF" id="PIRSF000484">
    <property type="entry name" value="NAPRT"/>
    <property type="match status" value="1"/>
</dbReference>
<dbReference type="Gene3D" id="3.20.20.70">
    <property type="entry name" value="Aldolase class I"/>
    <property type="match status" value="1"/>
</dbReference>
<proteinExistence type="inferred from homology"/>
<dbReference type="InterPro" id="IPR006405">
    <property type="entry name" value="Nic_PRibTrfase_pncB"/>
</dbReference>
<evidence type="ECO:0000256" key="3">
    <source>
        <dbReference type="ARBA" id="ARBA00013236"/>
    </source>
</evidence>
<comment type="PTM">
    <text evidence="9">Transiently phosphorylated on a His residue during the reaction cycle. Phosphorylation strongly increases the affinity for substrates and increases the rate of nicotinate D-ribonucleotide production. Dephosphorylation regenerates the low-affinity form of the enzyme, leading to product release.</text>
</comment>
<evidence type="ECO:0000259" key="12">
    <source>
        <dbReference type="Pfam" id="PF17956"/>
    </source>
</evidence>
<comment type="function">
    <text evidence="9">Catalyzes the first step in the biosynthesis of NAD from nicotinic acid, the ATP-dependent synthesis of beta-nicotinate D-ribonucleotide from nicotinate and 5-phospho-D-ribose 1-phosphate.</text>
</comment>
<dbReference type="Pfam" id="PF17767">
    <property type="entry name" value="NAPRTase_N"/>
    <property type="match status" value="1"/>
</dbReference>
<dbReference type="Gene3D" id="3.20.140.10">
    <property type="entry name" value="nicotinate phosphoribosyltransferase"/>
    <property type="match status" value="1"/>
</dbReference>
<evidence type="ECO:0000256" key="7">
    <source>
        <dbReference type="ARBA" id="ARBA00022679"/>
    </source>
</evidence>
<evidence type="ECO:0000256" key="2">
    <source>
        <dbReference type="ARBA" id="ARBA00010897"/>
    </source>
</evidence>
<dbReference type="SUPFAM" id="SSF54675">
    <property type="entry name" value="Nicotinate/Quinolinate PRTase N-terminal domain-like"/>
    <property type="match status" value="1"/>
</dbReference>
<dbReference type="InterPro" id="IPR013785">
    <property type="entry name" value="Aldolase_TIM"/>
</dbReference>
<dbReference type="NCBIfam" id="NF009131">
    <property type="entry name" value="PRK12484.1"/>
    <property type="match status" value="1"/>
</dbReference>
<reference evidence="14" key="1">
    <citation type="submission" date="2012-06" db="EMBL/GenBank/DDBJ databases">
        <title>Complete sequence of chromosome of Desulfomonile tiedjei DSM 6799.</title>
        <authorList>
            <person name="Lucas S."/>
            <person name="Copeland A."/>
            <person name="Lapidus A."/>
            <person name="Glavina del Rio T."/>
            <person name="Dalin E."/>
            <person name="Tice H."/>
            <person name="Bruce D."/>
            <person name="Goodwin L."/>
            <person name="Pitluck S."/>
            <person name="Peters L."/>
            <person name="Ovchinnikova G."/>
            <person name="Zeytun A."/>
            <person name="Lu M."/>
            <person name="Kyrpides N."/>
            <person name="Mavromatis K."/>
            <person name="Ivanova N."/>
            <person name="Brettin T."/>
            <person name="Detter J.C."/>
            <person name="Han C."/>
            <person name="Larimer F."/>
            <person name="Land M."/>
            <person name="Hauser L."/>
            <person name="Markowitz V."/>
            <person name="Cheng J.-F."/>
            <person name="Hugenholtz P."/>
            <person name="Woyke T."/>
            <person name="Wu D."/>
            <person name="Spring S."/>
            <person name="Schroeder M."/>
            <person name="Brambilla E."/>
            <person name="Klenk H.-P."/>
            <person name="Eisen J.A."/>
        </authorList>
    </citation>
    <scope>NUCLEOTIDE SEQUENCE [LARGE SCALE GENOMIC DNA]</scope>
    <source>
        <strain evidence="14">ATCC 49306 / DSM 6799 / DCB-1</strain>
    </source>
</reference>
<dbReference type="InterPro" id="IPR007229">
    <property type="entry name" value="Nic_PRibTrfase-Fam"/>
</dbReference>
<evidence type="ECO:0000313" key="13">
    <source>
        <dbReference type="EMBL" id="AFM26727.1"/>
    </source>
</evidence>
<dbReference type="InterPro" id="IPR036068">
    <property type="entry name" value="Nicotinate_pribotase-like_C"/>
</dbReference>
<keyword evidence="6 9" id="KW-0662">Pyridine nucleotide biosynthesis</keyword>
<dbReference type="GO" id="GO:0005829">
    <property type="term" value="C:cytosol"/>
    <property type="evidence" value="ECO:0007669"/>
    <property type="project" value="TreeGrafter"/>
</dbReference>
<dbReference type="EC" id="6.3.4.21" evidence="3 9"/>
<dbReference type="GO" id="GO:0004516">
    <property type="term" value="F:nicotinate phosphoribosyltransferase activity"/>
    <property type="evidence" value="ECO:0007669"/>
    <property type="project" value="UniProtKB-UniRule"/>
</dbReference>
<dbReference type="EMBL" id="CP003360">
    <property type="protein sequence ID" value="AFM26727.1"/>
    <property type="molecule type" value="Genomic_DNA"/>
</dbReference>